<feature type="domain" description="RING-type" evidence="10">
    <location>
        <begin position="213"/>
        <end position="271"/>
    </location>
</feature>
<dbReference type="PANTHER" id="PTHR13063">
    <property type="entry name" value="ENOS INTERACTING PROTEIN"/>
    <property type="match status" value="1"/>
</dbReference>
<keyword evidence="5" id="KW-0862">Zinc</keyword>
<evidence type="ECO:0000256" key="2">
    <source>
        <dbReference type="ARBA" id="ARBA00008126"/>
    </source>
</evidence>
<evidence type="ECO:0000256" key="1">
    <source>
        <dbReference type="ARBA" id="ARBA00004123"/>
    </source>
</evidence>
<reference evidence="11" key="1">
    <citation type="journal article" date="2020" name="Stud. Mycol.">
        <title>101 Dothideomycetes genomes: a test case for predicting lifestyles and emergence of pathogens.</title>
        <authorList>
            <person name="Haridas S."/>
            <person name="Albert R."/>
            <person name="Binder M."/>
            <person name="Bloem J."/>
            <person name="Labutti K."/>
            <person name="Salamov A."/>
            <person name="Andreopoulos B."/>
            <person name="Baker S."/>
            <person name="Barry K."/>
            <person name="Bills G."/>
            <person name="Bluhm B."/>
            <person name="Cannon C."/>
            <person name="Castanera R."/>
            <person name="Culley D."/>
            <person name="Daum C."/>
            <person name="Ezra D."/>
            <person name="Gonzalez J."/>
            <person name="Henrissat B."/>
            <person name="Kuo A."/>
            <person name="Liang C."/>
            <person name="Lipzen A."/>
            <person name="Lutzoni F."/>
            <person name="Magnuson J."/>
            <person name="Mondo S."/>
            <person name="Nolan M."/>
            <person name="Ohm R."/>
            <person name="Pangilinan J."/>
            <person name="Park H.-J."/>
            <person name="Ramirez L."/>
            <person name="Alfaro M."/>
            <person name="Sun H."/>
            <person name="Tritt A."/>
            <person name="Yoshinaga Y."/>
            <person name="Zwiers L.-H."/>
            <person name="Turgeon B."/>
            <person name="Goodwin S."/>
            <person name="Spatafora J."/>
            <person name="Crous P."/>
            <person name="Grigoriev I."/>
        </authorList>
    </citation>
    <scope>NUCLEOTIDE SEQUENCE</scope>
    <source>
        <strain evidence="11">CBS 260.36</strain>
    </source>
</reference>
<dbReference type="GO" id="GO:0005634">
    <property type="term" value="C:nucleus"/>
    <property type="evidence" value="ECO:0007669"/>
    <property type="project" value="UniProtKB-SubCell"/>
</dbReference>
<dbReference type="PANTHER" id="PTHR13063:SF10">
    <property type="entry name" value="NITRIC OXIDE SYNTHASE-INTERACTING PROTEIN"/>
    <property type="match status" value="1"/>
</dbReference>
<dbReference type="InterPro" id="IPR011011">
    <property type="entry name" value="Znf_FYVE_PHD"/>
</dbReference>
<keyword evidence="3" id="KW-0479">Metal-binding</keyword>
<dbReference type="InterPro" id="IPR031790">
    <property type="entry name" value="Znf-NOSIP"/>
</dbReference>
<protein>
    <recommendedName>
        <fullName evidence="10">RING-type domain-containing protein</fullName>
    </recommendedName>
</protein>
<comment type="subcellular location">
    <subcellularLocation>
        <location evidence="1 7">Nucleus</location>
    </subcellularLocation>
</comment>
<dbReference type="PROSITE" id="PS50089">
    <property type="entry name" value="ZF_RING_2"/>
    <property type="match status" value="1"/>
</dbReference>
<dbReference type="InterPro" id="IPR013083">
    <property type="entry name" value="Znf_RING/FYVE/PHD"/>
</dbReference>
<dbReference type="Gene3D" id="3.30.40.10">
    <property type="entry name" value="Zinc/RING finger domain, C3HC4 (zinc finger)"/>
    <property type="match status" value="2"/>
</dbReference>
<evidence type="ECO:0000256" key="7">
    <source>
        <dbReference type="PIRNR" id="PIRNR023577"/>
    </source>
</evidence>
<evidence type="ECO:0000259" key="10">
    <source>
        <dbReference type="PROSITE" id="PS50089"/>
    </source>
</evidence>
<dbReference type="SUPFAM" id="SSF57850">
    <property type="entry name" value="RING/U-box"/>
    <property type="match status" value="1"/>
</dbReference>
<proteinExistence type="inferred from homology"/>
<dbReference type="AlphaFoldDB" id="A0A9P4J0G1"/>
<evidence type="ECO:0000256" key="4">
    <source>
        <dbReference type="ARBA" id="ARBA00022771"/>
    </source>
</evidence>
<comment type="caution">
    <text evidence="11">The sequence shown here is derived from an EMBL/GenBank/DDBJ whole genome shotgun (WGS) entry which is preliminary data.</text>
</comment>
<dbReference type="GO" id="GO:0061630">
    <property type="term" value="F:ubiquitin protein ligase activity"/>
    <property type="evidence" value="ECO:0007669"/>
    <property type="project" value="InterPro"/>
</dbReference>
<dbReference type="InterPro" id="IPR016818">
    <property type="entry name" value="NOSIP"/>
</dbReference>
<dbReference type="EMBL" id="ML996090">
    <property type="protein sequence ID" value="KAF2150123.1"/>
    <property type="molecule type" value="Genomic_DNA"/>
</dbReference>
<dbReference type="Pfam" id="PF15906">
    <property type="entry name" value="zf-NOSIP"/>
    <property type="match status" value="1"/>
</dbReference>
<dbReference type="OrthoDB" id="116827at2759"/>
<keyword evidence="6 7" id="KW-0539">Nucleus</keyword>
<evidence type="ECO:0000313" key="12">
    <source>
        <dbReference type="Proteomes" id="UP000799439"/>
    </source>
</evidence>
<evidence type="ECO:0000313" key="11">
    <source>
        <dbReference type="EMBL" id="KAF2150123.1"/>
    </source>
</evidence>
<dbReference type="GO" id="GO:0008270">
    <property type="term" value="F:zinc ion binding"/>
    <property type="evidence" value="ECO:0007669"/>
    <property type="project" value="UniProtKB-KW"/>
</dbReference>
<organism evidence="11 12">
    <name type="scientific">Myriangium duriaei CBS 260.36</name>
    <dbReference type="NCBI Taxonomy" id="1168546"/>
    <lineage>
        <taxon>Eukaryota</taxon>
        <taxon>Fungi</taxon>
        <taxon>Dikarya</taxon>
        <taxon>Ascomycota</taxon>
        <taxon>Pezizomycotina</taxon>
        <taxon>Dothideomycetes</taxon>
        <taxon>Dothideomycetidae</taxon>
        <taxon>Myriangiales</taxon>
        <taxon>Myriangiaceae</taxon>
        <taxon>Myriangium</taxon>
    </lineage>
</organism>
<name>A0A9P4J0G1_9PEZI</name>
<evidence type="ECO:0000256" key="3">
    <source>
        <dbReference type="ARBA" id="ARBA00022723"/>
    </source>
</evidence>
<evidence type="ECO:0000256" key="9">
    <source>
        <dbReference type="SAM" id="MobiDB-lite"/>
    </source>
</evidence>
<dbReference type="FunFam" id="3.30.40.10:FF:000673">
    <property type="entry name" value="RING finger domain protein, putative"/>
    <property type="match status" value="1"/>
</dbReference>
<dbReference type="InterPro" id="IPR027370">
    <property type="entry name" value="Znf-RING_euk"/>
</dbReference>
<dbReference type="SMART" id="SM00184">
    <property type="entry name" value="RING"/>
    <property type="match status" value="2"/>
</dbReference>
<feature type="region of interest" description="Disordered" evidence="9">
    <location>
        <begin position="160"/>
        <end position="184"/>
    </location>
</feature>
<dbReference type="Proteomes" id="UP000799439">
    <property type="component" value="Unassembled WGS sequence"/>
</dbReference>
<sequence>MSHSKRNTASALFTSHERTLLRTTWGTQTTHLTRDSLLPFGACRLCLLSARDPVSCATSGHLFCRECAVANLLAQKKELRRAEKAWERDEAARKLREEELDEQRRGKEQADFEAVQAGRAPEKRKRGADVAGGDADWAAAKRARKEGGDGRVSSSFWVPGEQEAEEKERVARPKGKGSVCPAGGEHEMSLKTMVEVKFSEEQGSTADNPLRTCPACKKGLSNATRAVLVRPCGHVLCKACGDKFLTPPERHAHDSRRRGSEDDVVLCYVCSGPASERSKPTRGEDEEGKKRKKNKESLGPGIVEVSVEGTGFAGGGKNQVKKAGLAYQC</sequence>
<gene>
    <name evidence="11" type="ORF">K461DRAFT_296504</name>
</gene>
<feature type="compositionally biased region" description="Basic and acidic residues" evidence="9">
    <location>
        <begin position="276"/>
        <end position="289"/>
    </location>
</feature>
<evidence type="ECO:0000256" key="6">
    <source>
        <dbReference type="ARBA" id="ARBA00023242"/>
    </source>
</evidence>
<evidence type="ECO:0000256" key="8">
    <source>
        <dbReference type="PROSITE-ProRule" id="PRU00175"/>
    </source>
</evidence>
<comment type="similarity">
    <text evidence="2 7">Belongs to the NOSIP family.</text>
</comment>
<accession>A0A9P4J0G1</accession>
<keyword evidence="4 8" id="KW-0863">Zinc-finger</keyword>
<dbReference type="SUPFAM" id="SSF57903">
    <property type="entry name" value="FYVE/PHD zinc finger"/>
    <property type="match status" value="1"/>
</dbReference>
<feature type="region of interest" description="Disordered" evidence="9">
    <location>
        <begin position="274"/>
        <end position="302"/>
    </location>
</feature>
<dbReference type="PIRSF" id="PIRSF023577">
    <property type="entry name" value="ENOS_interacting"/>
    <property type="match status" value="1"/>
</dbReference>
<feature type="region of interest" description="Disordered" evidence="9">
    <location>
        <begin position="96"/>
        <end position="133"/>
    </location>
</feature>
<dbReference type="InterPro" id="IPR001841">
    <property type="entry name" value="Znf_RING"/>
</dbReference>
<feature type="compositionally biased region" description="Basic and acidic residues" evidence="9">
    <location>
        <begin position="96"/>
        <end position="110"/>
    </location>
</feature>
<dbReference type="Pfam" id="PF13445">
    <property type="entry name" value="zf-RING_UBOX"/>
    <property type="match status" value="1"/>
</dbReference>
<keyword evidence="12" id="KW-1185">Reference proteome</keyword>
<evidence type="ECO:0000256" key="5">
    <source>
        <dbReference type="ARBA" id="ARBA00022833"/>
    </source>
</evidence>